<name>A0A8H7W361_9HELO</name>
<evidence type="ECO:0000256" key="1">
    <source>
        <dbReference type="SAM" id="SignalP"/>
    </source>
</evidence>
<feature type="signal peptide" evidence="1">
    <location>
        <begin position="1"/>
        <end position="21"/>
    </location>
</feature>
<feature type="chain" id="PRO_5034873826" evidence="1">
    <location>
        <begin position="22"/>
        <end position="56"/>
    </location>
</feature>
<organism evidence="2 3">
    <name type="scientific">Cadophora malorum</name>
    <dbReference type="NCBI Taxonomy" id="108018"/>
    <lineage>
        <taxon>Eukaryota</taxon>
        <taxon>Fungi</taxon>
        <taxon>Dikarya</taxon>
        <taxon>Ascomycota</taxon>
        <taxon>Pezizomycotina</taxon>
        <taxon>Leotiomycetes</taxon>
        <taxon>Helotiales</taxon>
        <taxon>Ploettnerulaceae</taxon>
        <taxon>Cadophora</taxon>
    </lineage>
</organism>
<dbReference type="PROSITE" id="PS51257">
    <property type="entry name" value="PROKAR_LIPOPROTEIN"/>
    <property type="match status" value="1"/>
</dbReference>
<proteinExistence type="predicted"/>
<protein>
    <submittedName>
        <fullName evidence="2">Uncharacterized protein</fullName>
    </submittedName>
</protein>
<keyword evidence="1" id="KW-0732">Signal</keyword>
<dbReference type="OrthoDB" id="3536625at2759"/>
<dbReference type="Proteomes" id="UP000664132">
    <property type="component" value="Unassembled WGS sequence"/>
</dbReference>
<sequence length="56" mass="5897">MDRPLFSVLFVAGILTSTITAACSPPNIRLAVGDARFSVPLFKDCNFGDPAAVTPD</sequence>
<evidence type="ECO:0000313" key="3">
    <source>
        <dbReference type="Proteomes" id="UP000664132"/>
    </source>
</evidence>
<comment type="caution">
    <text evidence="2">The sequence shown here is derived from an EMBL/GenBank/DDBJ whole genome shotgun (WGS) entry which is preliminary data.</text>
</comment>
<gene>
    <name evidence="2" type="ORF">IFR04_016269</name>
</gene>
<dbReference type="EMBL" id="JAFJYH010000651">
    <property type="protein sequence ID" value="KAG4410593.1"/>
    <property type="molecule type" value="Genomic_DNA"/>
</dbReference>
<reference evidence="2" key="1">
    <citation type="submission" date="2021-02" db="EMBL/GenBank/DDBJ databases">
        <title>Genome sequence Cadophora malorum strain M34.</title>
        <authorList>
            <person name="Stefanovic E."/>
            <person name="Vu D."/>
            <person name="Scully C."/>
            <person name="Dijksterhuis J."/>
            <person name="Roader J."/>
            <person name="Houbraken J."/>
        </authorList>
    </citation>
    <scope>NUCLEOTIDE SEQUENCE</scope>
    <source>
        <strain evidence="2">M34</strain>
    </source>
</reference>
<feature type="non-terminal residue" evidence="2">
    <location>
        <position position="56"/>
    </location>
</feature>
<evidence type="ECO:0000313" key="2">
    <source>
        <dbReference type="EMBL" id="KAG4410593.1"/>
    </source>
</evidence>
<dbReference type="AlphaFoldDB" id="A0A8H7W361"/>
<keyword evidence="3" id="KW-1185">Reference proteome</keyword>
<accession>A0A8H7W361</accession>